<dbReference type="Proteomes" id="UP001361239">
    <property type="component" value="Unassembled WGS sequence"/>
</dbReference>
<dbReference type="Pfam" id="PF05433">
    <property type="entry name" value="Rick_17kDa_Anti"/>
    <property type="match status" value="1"/>
</dbReference>
<accession>A0ABU8RT65</accession>
<evidence type="ECO:0000313" key="8">
    <source>
        <dbReference type="Proteomes" id="UP001361239"/>
    </source>
</evidence>
<organism evidence="7 8">
    <name type="scientific">Novosphingobium anseongense</name>
    <dbReference type="NCBI Taxonomy" id="3133436"/>
    <lineage>
        <taxon>Bacteria</taxon>
        <taxon>Pseudomonadati</taxon>
        <taxon>Pseudomonadota</taxon>
        <taxon>Alphaproteobacteria</taxon>
        <taxon>Sphingomonadales</taxon>
        <taxon>Sphingomonadaceae</taxon>
        <taxon>Novosphingobium</taxon>
    </lineage>
</organism>
<keyword evidence="8" id="KW-1185">Reference proteome</keyword>
<feature type="domain" description="Glycine zipper 2TM" evidence="6">
    <location>
        <begin position="185"/>
        <end position="224"/>
    </location>
</feature>
<proteinExistence type="inferred from homology"/>
<feature type="chain" id="PRO_5045923221" description="17 kDa surface antigen" evidence="5">
    <location>
        <begin position="25"/>
        <end position="236"/>
    </location>
</feature>
<protein>
    <recommendedName>
        <fullName evidence="3">17 kDa surface antigen</fullName>
    </recommendedName>
</protein>
<dbReference type="EMBL" id="JBBHJZ010000001">
    <property type="protein sequence ID" value="MEJ5975964.1"/>
    <property type="molecule type" value="Genomic_DNA"/>
</dbReference>
<dbReference type="InterPro" id="IPR008816">
    <property type="entry name" value="Gly_zipper_2TM_dom"/>
</dbReference>
<evidence type="ECO:0000256" key="3">
    <source>
        <dbReference type="ARBA" id="ARBA00015281"/>
    </source>
</evidence>
<evidence type="ECO:0000313" key="7">
    <source>
        <dbReference type="EMBL" id="MEJ5975964.1"/>
    </source>
</evidence>
<evidence type="ECO:0000256" key="2">
    <source>
        <dbReference type="ARBA" id="ARBA00008681"/>
    </source>
</evidence>
<keyword evidence="5" id="KW-0732">Signal</keyword>
<evidence type="ECO:0000256" key="5">
    <source>
        <dbReference type="SAM" id="SignalP"/>
    </source>
</evidence>
<gene>
    <name evidence="7" type="ORF">WG901_04915</name>
</gene>
<feature type="signal peptide" evidence="5">
    <location>
        <begin position="1"/>
        <end position="24"/>
    </location>
</feature>
<reference evidence="7 8" key="1">
    <citation type="submission" date="2024-03" db="EMBL/GenBank/DDBJ databases">
        <authorList>
            <person name="Jo J.-H."/>
        </authorList>
    </citation>
    <scope>NUCLEOTIDE SEQUENCE [LARGE SCALE GENOMIC DNA]</scope>
    <source>
        <strain evidence="7 8">PS1R-30</strain>
    </source>
</reference>
<comment type="caution">
    <text evidence="7">The sequence shown here is derived from an EMBL/GenBank/DDBJ whole genome shotgun (WGS) entry which is preliminary data.</text>
</comment>
<evidence type="ECO:0000256" key="4">
    <source>
        <dbReference type="ARBA" id="ARBA00023288"/>
    </source>
</evidence>
<comment type="similarity">
    <text evidence="2">Belongs to the rickettsiale 17 kDa surface antigen family.</text>
</comment>
<name>A0ABU8RT65_9SPHN</name>
<dbReference type="RefSeq" id="WP_339585890.1">
    <property type="nucleotide sequence ID" value="NZ_JBBHJZ010000001.1"/>
</dbReference>
<evidence type="ECO:0000256" key="1">
    <source>
        <dbReference type="ARBA" id="ARBA00004459"/>
    </source>
</evidence>
<comment type="subcellular location">
    <subcellularLocation>
        <location evidence="1">Cell outer membrane</location>
        <topology evidence="1">Lipid-anchor</topology>
    </subcellularLocation>
</comment>
<evidence type="ECO:0000259" key="6">
    <source>
        <dbReference type="Pfam" id="PF05433"/>
    </source>
</evidence>
<keyword evidence="4" id="KW-0449">Lipoprotein</keyword>
<sequence length="236" mass="26684">MPRTTKTVASFLALALLGTTPVLAQASWQNNQSSWQNRGGGWDRDAFWRDAPSDLRQRVEFLQQRIDTGARDGSLTRSEARDLNRRLDPIRRDARRSNLNGSRRDALQARMDDISRQIRWQRRDGDDRYGNRDGYNDDRFRTDYDASRYYRDDARYQERRLGNNDEVYRGSDGRYYCKRSDGTTGLIVGAIGGGVLGNVIDGGRNRVGGTLIGGALGALLGRTVDQNSANSDVRCR</sequence>